<keyword evidence="11" id="KW-1185">Reference proteome</keyword>
<feature type="transmembrane region" description="Helical" evidence="8">
    <location>
        <begin position="359"/>
        <end position="380"/>
    </location>
</feature>
<dbReference type="PROSITE" id="PS50011">
    <property type="entry name" value="PROTEIN_KINASE_DOM"/>
    <property type="match status" value="1"/>
</dbReference>
<evidence type="ECO:0000256" key="1">
    <source>
        <dbReference type="ARBA" id="ARBA00012513"/>
    </source>
</evidence>
<evidence type="ECO:0000256" key="7">
    <source>
        <dbReference type="SAM" id="MobiDB-lite"/>
    </source>
</evidence>
<dbReference type="CDD" id="cd14014">
    <property type="entry name" value="STKc_PknB_like"/>
    <property type="match status" value="1"/>
</dbReference>
<feature type="compositionally biased region" description="Low complexity" evidence="7">
    <location>
        <begin position="385"/>
        <end position="403"/>
    </location>
</feature>
<evidence type="ECO:0000259" key="9">
    <source>
        <dbReference type="PROSITE" id="PS50011"/>
    </source>
</evidence>
<keyword evidence="3" id="KW-0808">Transferase</keyword>
<accession>A0ABQ4VBF6</accession>
<dbReference type="Proteomes" id="UP001060504">
    <property type="component" value="Unassembled WGS sequence"/>
</dbReference>
<evidence type="ECO:0000313" key="11">
    <source>
        <dbReference type="Proteomes" id="UP001060504"/>
    </source>
</evidence>
<feature type="region of interest" description="Disordered" evidence="7">
    <location>
        <begin position="333"/>
        <end position="353"/>
    </location>
</feature>
<keyword evidence="5" id="KW-0418">Kinase</keyword>
<gene>
    <name evidence="10" type="ORF">NGTWS1702_24820</name>
</gene>
<name>A0ABQ4VBF6_9MYCO</name>
<feature type="compositionally biased region" description="Pro residues" evidence="7">
    <location>
        <begin position="404"/>
        <end position="416"/>
    </location>
</feature>
<sequence>MVRFGPCSHHLVSGHCGRADAYAPLPGIVAANVARVDTGDRYAPGMLSTGQPFAGYTILRLLGAGGMGEVYLAQHPRLPRQDALKILSAAVSADNDFRARFIREADLAAALSHSNIVAIYDRGEVDGQLWISMQYVKGTDAAQLVHQRYPTGMPAEEATPIIAAVAGALDYAHRESLLHRDVKPANILLTDPDIDGQRRALLADFGIARALSDPSGLTATNITVGTVSYAAPEQLMGEEIDSRADQYSLAATAFHLLTGAPPYQNTNPAAVIGQHLNAAIPKLSERRPDLMALDAVLAVALSKEPANRFPRCVDFAQAVAVAVHANAPFAATQQAPAVSAPLPPPTTTRAVASRRPGRATITLLTLLALALVAALVFVGLQLRGTKQSAPPQTDPPASTSAAASPPPPTSPSPTSAPPTMATSTVSPTTGAPAAVDLPISYGHALISTPSGKTICQVDIEYVGCESAFTFRTPPSECSGTPSNIISLRANGSIRWSCGNLGGARTFTTLSYGTTYRALGWTILSTSQGTTFTNTATGHGMFVSVEQVRLF</sequence>
<evidence type="ECO:0000256" key="5">
    <source>
        <dbReference type="ARBA" id="ARBA00022777"/>
    </source>
</evidence>
<dbReference type="PROSITE" id="PS00108">
    <property type="entry name" value="PROTEIN_KINASE_ST"/>
    <property type="match status" value="1"/>
</dbReference>
<evidence type="ECO:0000256" key="4">
    <source>
        <dbReference type="ARBA" id="ARBA00022741"/>
    </source>
</evidence>
<proteinExistence type="predicted"/>
<feature type="domain" description="Protein kinase" evidence="9">
    <location>
        <begin position="56"/>
        <end position="330"/>
    </location>
</feature>
<keyword evidence="8" id="KW-0472">Membrane</keyword>
<feature type="compositionally biased region" description="Low complexity" evidence="7">
    <location>
        <begin position="417"/>
        <end position="429"/>
    </location>
</feature>
<keyword evidence="8" id="KW-0812">Transmembrane</keyword>
<organism evidence="10 11">
    <name type="scientific">Mycolicibacterium cyprinidarum</name>
    <dbReference type="NCBI Taxonomy" id="2860311"/>
    <lineage>
        <taxon>Bacteria</taxon>
        <taxon>Bacillati</taxon>
        <taxon>Actinomycetota</taxon>
        <taxon>Actinomycetes</taxon>
        <taxon>Mycobacteriales</taxon>
        <taxon>Mycobacteriaceae</taxon>
        <taxon>Mycolicibacterium</taxon>
    </lineage>
</organism>
<dbReference type="Gene3D" id="1.10.510.10">
    <property type="entry name" value="Transferase(Phosphotransferase) domain 1"/>
    <property type="match status" value="1"/>
</dbReference>
<dbReference type="Pfam" id="PF00069">
    <property type="entry name" value="Pkinase"/>
    <property type="match status" value="1"/>
</dbReference>
<evidence type="ECO:0000256" key="6">
    <source>
        <dbReference type="ARBA" id="ARBA00022840"/>
    </source>
</evidence>
<dbReference type="EC" id="2.7.11.1" evidence="1"/>
<dbReference type="PANTHER" id="PTHR43289">
    <property type="entry name" value="MITOGEN-ACTIVATED PROTEIN KINASE KINASE KINASE 20-RELATED"/>
    <property type="match status" value="1"/>
</dbReference>
<dbReference type="PANTHER" id="PTHR43289:SF6">
    <property type="entry name" value="SERINE_THREONINE-PROTEIN KINASE NEKL-3"/>
    <property type="match status" value="1"/>
</dbReference>
<dbReference type="InterPro" id="IPR000719">
    <property type="entry name" value="Prot_kinase_dom"/>
</dbReference>
<keyword evidence="2" id="KW-0723">Serine/threonine-protein kinase</keyword>
<keyword evidence="4" id="KW-0547">Nucleotide-binding</keyword>
<comment type="caution">
    <text evidence="10">The sequence shown here is derived from an EMBL/GenBank/DDBJ whole genome shotgun (WGS) entry which is preliminary data.</text>
</comment>
<dbReference type="Gene3D" id="3.30.200.20">
    <property type="entry name" value="Phosphorylase Kinase, domain 1"/>
    <property type="match status" value="1"/>
</dbReference>
<dbReference type="SMART" id="SM00220">
    <property type="entry name" value="S_TKc"/>
    <property type="match status" value="1"/>
</dbReference>
<reference evidence="10 11" key="1">
    <citation type="submission" date="2021-08" db="EMBL/GenBank/DDBJ databases">
        <title>Draft genome sequence of Mycolicibacterium sp. NGTWS1702 strain.</title>
        <authorList>
            <person name="Matsumoto M."/>
            <person name="Tang B.C.C."/>
            <person name="Machida Y."/>
            <person name="Matoyama H."/>
            <person name="Kishihara T."/>
            <person name="Sato S."/>
            <person name="Kondo I."/>
            <person name="Sano M."/>
            <person name="Kato G."/>
        </authorList>
    </citation>
    <scope>NUCLEOTIDE SEQUENCE [LARGE SCALE GENOMIC DNA]</scope>
    <source>
        <strain evidence="10 11">NGTWSNA01</strain>
    </source>
</reference>
<evidence type="ECO:0000256" key="2">
    <source>
        <dbReference type="ARBA" id="ARBA00022527"/>
    </source>
</evidence>
<protein>
    <recommendedName>
        <fullName evidence="1">non-specific serine/threonine protein kinase</fullName>
        <ecNumber evidence="1">2.7.11.1</ecNumber>
    </recommendedName>
</protein>
<evidence type="ECO:0000256" key="3">
    <source>
        <dbReference type="ARBA" id="ARBA00022679"/>
    </source>
</evidence>
<evidence type="ECO:0000313" key="10">
    <source>
        <dbReference type="EMBL" id="GJF17817.1"/>
    </source>
</evidence>
<dbReference type="SUPFAM" id="SSF56112">
    <property type="entry name" value="Protein kinase-like (PK-like)"/>
    <property type="match status" value="1"/>
</dbReference>
<keyword evidence="6" id="KW-0067">ATP-binding</keyword>
<evidence type="ECO:0000256" key="8">
    <source>
        <dbReference type="SAM" id="Phobius"/>
    </source>
</evidence>
<dbReference type="EMBL" id="BPRH01002600">
    <property type="protein sequence ID" value="GJF17817.1"/>
    <property type="molecule type" value="Genomic_DNA"/>
</dbReference>
<feature type="region of interest" description="Disordered" evidence="7">
    <location>
        <begin position="385"/>
        <end position="429"/>
    </location>
</feature>
<keyword evidence="8" id="KW-1133">Transmembrane helix</keyword>
<dbReference type="InterPro" id="IPR008271">
    <property type="entry name" value="Ser/Thr_kinase_AS"/>
</dbReference>
<dbReference type="InterPro" id="IPR011009">
    <property type="entry name" value="Kinase-like_dom_sf"/>
</dbReference>